<evidence type="ECO:0000313" key="2">
    <source>
        <dbReference type="Proteomes" id="UP000037510"/>
    </source>
</evidence>
<dbReference type="Proteomes" id="UP000037510">
    <property type="component" value="Unassembled WGS sequence"/>
</dbReference>
<dbReference type="SUPFAM" id="SSF56219">
    <property type="entry name" value="DNase I-like"/>
    <property type="match status" value="1"/>
</dbReference>
<dbReference type="AlphaFoldDB" id="A0A0L7KPW9"/>
<evidence type="ECO:0000313" key="1">
    <source>
        <dbReference type="EMBL" id="KOB65358.1"/>
    </source>
</evidence>
<dbReference type="SUPFAM" id="SSF53098">
    <property type="entry name" value="Ribonuclease H-like"/>
    <property type="match status" value="1"/>
</dbReference>
<gene>
    <name evidence="1" type="ORF">OBRU01_22833</name>
</gene>
<dbReference type="Gene3D" id="3.60.10.10">
    <property type="entry name" value="Endonuclease/exonuclease/phosphatase"/>
    <property type="match status" value="1"/>
</dbReference>
<dbReference type="GO" id="GO:0003676">
    <property type="term" value="F:nucleic acid binding"/>
    <property type="evidence" value="ECO:0007669"/>
    <property type="project" value="InterPro"/>
</dbReference>
<protein>
    <submittedName>
        <fullName evidence="1">TRASSc9 protein</fullName>
    </submittedName>
</protein>
<keyword evidence="2" id="KW-1185">Reference proteome</keyword>
<sequence>MEFVFRGSKFVEFATQYDLNIVNEGTTPTFYIHRGDKLYTGIPDLTACSTGLLDRVKDWHVSKTAVTLSDHRQINFNIELGLPEVEETLQHKQINPETVAAIETRAATDELVDLYTNTVLEVCEQTIPVIPLLRKGKKIIWWTEELTNKKQEMIRCRNRIRKANPVRKPMAIEQYKKAKEEYKELMQSTINASWVDFCTKQEKETVWQRSYRVLKLCEGTAAEKLLRLSPDSDALDPVGSAELLAKTFYPWDEEATDSDEQARIRSEVLDLVYGADENQECPQDCPSFTLEELKVVYSRMSPNKSPGEDGLTSDICQTCFDVAPLLEVKMNNALKQIVDWGTEYKMRFAAHKTQAIVVTRKLMYPPRFELCGQTLELSDDLRVLSLTIDKSLSFRAHLDNVYRKTFNIFKMLSRAIRTHWGLNSEIMRLLYLVTVEPVVLYAASAWVPAADRKFIKKRLDHITRMFALKISRAHRTTSLTSKQASLYEIKRGKPFSELPGTVLEKRVSPFHLLHPSERKPMRFSSINNQKEADEIDNDWPRLYTDGMEIQKIVKDLSSNNVETGLHWIKAHAGIIGNERADDLAKAATKMKVAPAYEAFPLSYSKRSIRETTLNKWQARYTQASSGEITKIFFPEIKSAYRILTKTCTIALRTQLFTGHTGIKAYLNRFKLADDPFCTCDNVSPETIIHIMLKCPKYGFERYECECRMDLKLTKDSIKEAISHDNRRTHFLAFAERIHAMSTWGRGWGEG</sequence>
<dbReference type="Gene3D" id="3.30.420.10">
    <property type="entry name" value="Ribonuclease H-like superfamily/Ribonuclease H"/>
    <property type="match status" value="1"/>
</dbReference>
<dbReference type="InterPro" id="IPR012337">
    <property type="entry name" value="RNaseH-like_sf"/>
</dbReference>
<dbReference type="InterPro" id="IPR036691">
    <property type="entry name" value="Endo/exonu/phosph_ase_sf"/>
</dbReference>
<proteinExistence type="predicted"/>
<dbReference type="InterPro" id="IPR036397">
    <property type="entry name" value="RNaseH_sf"/>
</dbReference>
<name>A0A0L7KPW9_OPEBR</name>
<dbReference type="STRING" id="104452.A0A0L7KPW9"/>
<organism evidence="1 2">
    <name type="scientific">Operophtera brumata</name>
    <name type="common">Winter moth</name>
    <name type="synonym">Phalaena brumata</name>
    <dbReference type="NCBI Taxonomy" id="104452"/>
    <lineage>
        <taxon>Eukaryota</taxon>
        <taxon>Metazoa</taxon>
        <taxon>Ecdysozoa</taxon>
        <taxon>Arthropoda</taxon>
        <taxon>Hexapoda</taxon>
        <taxon>Insecta</taxon>
        <taxon>Pterygota</taxon>
        <taxon>Neoptera</taxon>
        <taxon>Endopterygota</taxon>
        <taxon>Lepidoptera</taxon>
        <taxon>Glossata</taxon>
        <taxon>Ditrysia</taxon>
        <taxon>Geometroidea</taxon>
        <taxon>Geometridae</taxon>
        <taxon>Larentiinae</taxon>
        <taxon>Operophtera</taxon>
    </lineage>
</organism>
<comment type="caution">
    <text evidence="1">The sequence shown here is derived from an EMBL/GenBank/DDBJ whole genome shotgun (WGS) entry which is preliminary data.</text>
</comment>
<reference evidence="1 2" key="1">
    <citation type="journal article" date="2015" name="Genome Biol. Evol.">
        <title>The genome of winter moth (Operophtera brumata) provides a genomic perspective on sexual dimorphism and phenology.</title>
        <authorList>
            <person name="Derks M.F."/>
            <person name="Smit S."/>
            <person name="Salis L."/>
            <person name="Schijlen E."/>
            <person name="Bossers A."/>
            <person name="Mateman C."/>
            <person name="Pijl A.S."/>
            <person name="de Ridder D."/>
            <person name="Groenen M.A."/>
            <person name="Visser M.E."/>
            <person name="Megens H.J."/>
        </authorList>
    </citation>
    <scope>NUCLEOTIDE SEQUENCE [LARGE SCALE GENOMIC DNA]</scope>
    <source>
        <strain evidence="1">WM2013NL</strain>
        <tissue evidence="1">Head and thorax</tissue>
    </source>
</reference>
<accession>A0A0L7KPW9</accession>
<dbReference type="PANTHER" id="PTHR33332">
    <property type="entry name" value="REVERSE TRANSCRIPTASE DOMAIN-CONTAINING PROTEIN"/>
    <property type="match status" value="1"/>
</dbReference>
<dbReference type="EMBL" id="JTDY01007234">
    <property type="protein sequence ID" value="KOB65358.1"/>
    <property type="molecule type" value="Genomic_DNA"/>
</dbReference>